<dbReference type="Pfam" id="PF26233">
    <property type="entry name" value="NicX"/>
    <property type="match status" value="1"/>
</dbReference>
<gene>
    <name evidence="2" type="ORF">S01H1_08651</name>
</gene>
<proteinExistence type="predicted"/>
<reference evidence="2" key="1">
    <citation type="journal article" date="2014" name="Front. Microbiol.">
        <title>High frequency of phylogenetically diverse reductive dehalogenase-homologous genes in deep subseafloor sedimentary metagenomes.</title>
        <authorList>
            <person name="Kawai M."/>
            <person name="Futagami T."/>
            <person name="Toyoda A."/>
            <person name="Takaki Y."/>
            <person name="Nishi S."/>
            <person name="Hori S."/>
            <person name="Arai W."/>
            <person name="Tsubouchi T."/>
            <person name="Morono Y."/>
            <person name="Uchiyama I."/>
            <person name="Ito T."/>
            <person name="Fujiyama A."/>
            <person name="Inagaki F."/>
            <person name="Takami H."/>
        </authorList>
    </citation>
    <scope>NUCLEOTIDE SEQUENCE</scope>
    <source>
        <strain evidence="2">Expedition CK06-06</strain>
    </source>
</reference>
<organism evidence="2">
    <name type="scientific">marine sediment metagenome</name>
    <dbReference type="NCBI Taxonomy" id="412755"/>
    <lineage>
        <taxon>unclassified sequences</taxon>
        <taxon>metagenomes</taxon>
        <taxon>ecological metagenomes</taxon>
    </lineage>
</organism>
<dbReference type="PANTHER" id="PTHR34448:SF1">
    <property type="entry name" value="BLL6088 PROTEIN"/>
    <property type="match status" value="1"/>
</dbReference>
<dbReference type="InterPro" id="IPR058739">
    <property type="entry name" value="NicX"/>
</dbReference>
<name>X0SSE1_9ZZZZ</name>
<dbReference type="EMBL" id="BARS01004426">
    <property type="protein sequence ID" value="GAF78051.1"/>
    <property type="molecule type" value="Genomic_DNA"/>
</dbReference>
<dbReference type="SUPFAM" id="SSF144052">
    <property type="entry name" value="Thermophilic metalloprotease-like"/>
    <property type="match status" value="1"/>
</dbReference>
<dbReference type="InterPro" id="IPR052170">
    <property type="entry name" value="M29_Exopeptidase"/>
</dbReference>
<dbReference type="PANTHER" id="PTHR34448">
    <property type="entry name" value="AMINOPEPTIDASE"/>
    <property type="match status" value="1"/>
</dbReference>
<evidence type="ECO:0000256" key="1">
    <source>
        <dbReference type="ARBA" id="ARBA00022723"/>
    </source>
</evidence>
<feature type="non-terminal residue" evidence="2">
    <location>
        <position position="1"/>
    </location>
</feature>
<protein>
    <recommendedName>
        <fullName evidence="3">Leucyl aminopeptidase</fullName>
    </recommendedName>
</protein>
<dbReference type="AlphaFoldDB" id="X0SSE1"/>
<comment type="caution">
    <text evidence="2">The sequence shown here is derived from an EMBL/GenBank/DDBJ whole genome shotgun (WGS) entry which is preliminary data.</text>
</comment>
<dbReference type="GO" id="GO:0046872">
    <property type="term" value="F:metal ion binding"/>
    <property type="evidence" value="ECO:0007669"/>
    <property type="project" value="UniProtKB-KW"/>
</dbReference>
<evidence type="ECO:0008006" key="3">
    <source>
        <dbReference type="Google" id="ProtNLM"/>
    </source>
</evidence>
<dbReference type="GO" id="GO:0004177">
    <property type="term" value="F:aminopeptidase activity"/>
    <property type="evidence" value="ECO:0007669"/>
    <property type="project" value="InterPro"/>
</dbReference>
<keyword evidence="1" id="KW-0479">Metal-binding</keyword>
<dbReference type="GO" id="GO:0006508">
    <property type="term" value="P:proteolysis"/>
    <property type="evidence" value="ECO:0007669"/>
    <property type="project" value="InterPro"/>
</dbReference>
<evidence type="ECO:0000313" key="2">
    <source>
        <dbReference type="EMBL" id="GAF78051.1"/>
    </source>
</evidence>
<accession>X0SSE1</accession>
<sequence length="202" mass="21837">ALADYEALHDEGKRLEALWKKKEHIHITSSAGTDLKAPIAGEKVFVECGFALEAGTEAAFSDGEVSQMPQVNTAEGIIVVDGPIAHIGQPASPITLKVEGGRVVSVRGESPQADELRHIIETIKNADNIAEVGIGLNPACRRNGDFEEEKKARGNVHIAIGDNIFYGGDVRSPVHMDMVIYQPTVIMDGHKVVDQGRLFFDD</sequence>